<dbReference type="Proteomes" id="UP000515154">
    <property type="component" value="Linkage group LG3"/>
</dbReference>
<keyword evidence="9" id="KW-1185">Reference proteome</keyword>
<keyword evidence="4" id="KW-0995">Kinetochore</keyword>
<evidence type="ECO:0000256" key="5">
    <source>
        <dbReference type="ARBA" id="ARBA00023242"/>
    </source>
</evidence>
<gene>
    <name evidence="10" type="primary">LOC115209259</name>
</gene>
<dbReference type="RefSeq" id="XP_029633414.1">
    <property type="nucleotide sequence ID" value="XM_029777554.2"/>
</dbReference>
<dbReference type="AlphaFoldDB" id="A0A6P7S581"/>
<dbReference type="GO" id="GO:0007052">
    <property type="term" value="P:mitotic spindle organization"/>
    <property type="evidence" value="ECO:0007669"/>
    <property type="project" value="TreeGrafter"/>
</dbReference>
<dbReference type="KEGG" id="osn:115209259"/>
<evidence type="ECO:0000256" key="7">
    <source>
        <dbReference type="ARBA" id="ARBA00025735"/>
    </source>
</evidence>
<dbReference type="Pfam" id="PF05837">
    <property type="entry name" value="CENP-H"/>
    <property type="match status" value="1"/>
</dbReference>
<dbReference type="InterPro" id="IPR008426">
    <property type="entry name" value="CENP-H_C"/>
</dbReference>
<accession>A0A6P7S581</accession>
<dbReference type="GO" id="GO:0000776">
    <property type="term" value="C:kinetochore"/>
    <property type="evidence" value="ECO:0007669"/>
    <property type="project" value="UniProtKB-KW"/>
</dbReference>
<evidence type="ECO:0000313" key="9">
    <source>
        <dbReference type="Proteomes" id="UP000515154"/>
    </source>
</evidence>
<name>A0A6P7S581_9MOLL</name>
<protein>
    <submittedName>
        <fullName evidence="10">Uncharacterized protein LOC115209259</fullName>
    </submittedName>
</protein>
<dbReference type="GO" id="GO:0043515">
    <property type="term" value="F:kinetochore binding"/>
    <property type="evidence" value="ECO:0007669"/>
    <property type="project" value="TreeGrafter"/>
</dbReference>
<comment type="similarity">
    <text evidence="7">Belongs to the CENP-H/MCM16 family.</text>
</comment>
<dbReference type="GO" id="GO:0007059">
    <property type="term" value="P:chromosome segregation"/>
    <property type="evidence" value="ECO:0007669"/>
    <property type="project" value="TreeGrafter"/>
</dbReference>
<dbReference type="InterPro" id="IPR040034">
    <property type="entry name" value="CENP-H"/>
</dbReference>
<proteinExistence type="inferred from homology"/>
<evidence type="ECO:0000256" key="6">
    <source>
        <dbReference type="ARBA" id="ARBA00023328"/>
    </source>
</evidence>
<evidence type="ECO:0000256" key="3">
    <source>
        <dbReference type="ARBA" id="ARBA00022454"/>
    </source>
</evidence>
<evidence type="ECO:0000259" key="8">
    <source>
        <dbReference type="Pfam" id="PF05837"/>
    </source>
</evidence>
<keyword evidence="6" id="KW-0137">Centromere</keyword>
<evidence type="ECO:0000256" key="2">
    <source>
        <dbReference type="ARBA" id="ARBA00004629"/>
    </source>
</evidence>
<comment type="subcellular location">
    <subcellularLocation>
        <location evidence="2">Chromosome</location>
        <location evidence="2">Centromere</location>
        <location evidence="2">Kinetochore</location>
    </subcellularLocation>
    <subcellularLocation>
        <location evidence="1">Nucleus</location>
    </subcellularLocation>
</comment>
<evidence type="ECO:0000313" key="10">
    <source>
        <dbReference type="RefSeq" id="XP_029633414.1"/>
    </source>
</evidence>
<reference evidence="10" key="1">
    <citation type="submission" date="2025-08" db="UniProtKB">
        <authorList>
            <consortium name="RefSeq"/>
        </authorList>
    </citation>
    <scope>IDENTIFICATION</scope>
</reference>
<dbReference type="PANTHER" id="PTHR48122">
    <property type="entry name" value="CENTROMERE PROTEIN H"/>
    <property type="match status" value="1"/>
</dbReference>
<dbReference type="PANTHER" id="PTHR48122:SF1">
    <property type="entry name" value="CENTROMERE PROTEIN H"/>
    <property type="match status" value="1"/>
</dbReference>
<feature type="domain" description="Centromere protein H C-terminal" evidence="8">
    <location>
        <begin position="27"/>
        <end position="222"/>
    </location>
</feature>
<evidence type="ECO:0000256" key="4">
    <source>
        <dbReference type="ARBA" id="ARBA00022838"/>
    </source>
</evidence>
<keyword evidence="3" id="KW-0158">Chromosome</keyword>
<dbReference type="GO" id="GO:0005634">
    <property type="term" value="C:nucleus"/>
    <property type="evidence" value="ECO:0007669"/>
    <property type="project" value="UniProtKB-SubCell"/>
</dbReference>
<evidence type="ECO:0000256" key="1">
    <source>
        <dbReference type="ARBA" id="ARBA00004123"/>
    </source>
</evidence>
<sequence length="226" mass="26090">MSESSADSVFSEKDKELFNEDDLEKLLVIKSSLRNRLKDEKLSEKAEATVLEPEAESKISELMKEVTLQTCRESRRKLMIERVQIGQVLIENLFEKDESTDVKVSKELESVLEKQRKLSVDILKKHKALTNIQSKVDQMKVENLRNIAQNRELMIFLEPTNQNLKTVVEKYNTKSQESRFLEDLAKLKKENRAFQYILQSLIAGSSTDWAADPELLSIMLRAGKEL</sequence>
<dbReference type="GO" id="GO:0051382">
    <property type="term" value="P:kinetochore assembly"/>
    <property type="evidence" value="ECO:0007669"/>
    <property type="project" value="InterPro"/>
</dbReference>
<organism evidence="9 10">
    <name type="scientific">Octopus sinensis</name>
    <name type="common">East Asian common octopus</name>
    <dbReference type="NCBI Taxonomy" id="2607531"/>
    <lineage>
        <taxon>Eukaryota</taxon>
        <taxon>Metazoa</taxon>
        <taxon>Spiralia</taxon>
        <taxon>Lophotrochozoa</taxon>
        <taxon>Mollusca</taxon>
        <taxon>Cephalopoda</taxon>
        <taxon>Coleoidea</taxon>
        <taxon>Octopodiformes</taxon>
        <taxon>Octopoda</taxon>
        <taxon>Incirrata</taxon>
        <taxon>Octopodidae</taxon>
        <taxon>Octopus</taxon>
    </lineage>
</organism>
<keyword evidence="5" id="KW-0539">Nucleus</keyword>